<gene>
    <name evidence="2" type="ORF">CEXT_261361</name>
</gene>
<dbReference type="AlphaFoldDB" id="A0AAV4U0G5"/>
<keyword evidence="3" id="KW-1185">Reference proteome</keyword>
<accession>A0AAV4U0G5</accession>
<protein>
    <submittedName>
        <fullName evidence="2">Uncharacterized protein</fullName>
    </submittedName>
</protein>
<sequence length="110" mass="11946">MRVVGKGLFEDGCRGVYPAHGNLRFSCSRVFKLKRGRGGASEFKLCSTLSYNTLKVNDSRKKKKKAPLPFSKGMHSTGHPLNQRHVTPGMPAGAPEVTKRKFSARGSGVG</sequence>
<reference evidence="2 3" key="1">
    <citation type="submission" date="2021-06" db="EMBL/GenBank/DDBJ databases">
        <title>Caerostris extrusa draft genome.</title>
        <authorList>
            <person name="Kono N."/>
            <person name="Arakawa K."/>
        </authorList>
    </citation>
    <scope>NUCLEOTIDE SEQUENCE [LARGE SCALE GENOMIC DNA]</scope>
</reference>
<proteinExistence type="predicted"/>
<comment type="caution">
    <text evidence="2">The sequence shown here is derived from an EMBL/GenBank/DDBJ whole genome shotgun (WGS) entry which is preliminary data.</text>
</comment>
<evidence type="ECO:0000313" key="2">
    <source>
        <dbReference type="EMBL" id="GIY51241.1"/>
    </source>
</evidence>
<evidence type="ECO:0000256" key="1">
    <source>
        <dbReference type="SAM" id="MobiDB-lite"/>
    </source>
</evidence>
<evidence type="ECO:0000313" key="3">
    <source>
        <dbReference type="Proteomes" id="UP001054945"/>
    </source>
</evidence>
<dbReference type="Proteomes" id="UP001054945">
    <property type="component" value="Unassembled WGS sequence"/>
</dbReference>
<feature type="region of interest" description="Disordered" evidence="1">
    <location>
        <begin position="58"/>
        <end position="110"/>
    </location>
</feature>
<name>A0AAV4U0G5_CAEEX</name>
<organism evidence="2 3">
    <name type="scientific">Caerostris extrusa</name>
    <name type="common">Bark spider</name>
    <name type="synonym">Caerostris bankana</name>
    <dbReference type="NCBI Taxonomy" id="172846"/>
    <lineage>
        <taxon>Eukaryota</taxon>
        <taxon>Metazoa</taxon>
        <taxon>Ecdysozoa</taxon>
        <taxon>Arthropoda</taxon>
        <taxon>Chelicerata</taxon>
        <taxon>Arachnida</taxon>
        <taxon>Araneae</taxon>
        <taxon>Araneomorphae</taxon>
        <taxon>Entelegynae</taxon>
        <taxon>Araneoidea</taxon>
        <taxon>Araneidae</taxon>
        <taxon>Caerostris</taxon>
    </lineage>
</organism>
<dbReference type="EMBL" id="BPLR01012085">
    <property type="protein sequence ID" value="GIY51241.1"/>
    <property type="molecule type" value="Genomic_DNA"/>
</dbReference>